<gene>
    <name evidence="2" type="ORF">BN4615_P7073</name>
</gene>
<evidence type="ECO:0000313" key="2">
    <source>
        <dbReference type="EMBL" id="SBO97557.1"/>
    </source>
</evidence>
<dbReference type="AlphaFoldDB" id="A0A1M4EF17"/>
<organism evidence="2">
    <name type="scientific">Nonomuraea gerenzanensis</name>
    <dbReference type="NCBI Taxonomy" id="93944"/>
    <lineage>
        <taxon>Bacteria</taxon>
        <taxon>Bacillati</taxon>
        <taxon>Actinomycetota</taxon>
        <taxon>Actinomycetes</taxon>
        <taxon>Streptosporangiales</taxon>
        <taxon>Streptosporangiaceae</taxon>
        <taxon>Nonomuraea</taxon>
    </lineage>
</organism>
<evidence type="ECO:0000256" key="1">
    <source>
        <dbReference type="SAM" id="MobiDB-lite"/>
    </source>
</evidence>
<reference evidence="2" key="1">
    <citation type="submission" date="2016-04" db="EMBL/GenBank/DDBJ databases">
        <authorList>
            <person name="Evans L.H."/>
            <person name="Alamgir A."/>
            <person name="Owens N."/>
            <person name="Weber N.D."/>
            <person name="Virtaneva K."/>
            <person name="Barbian K."/>
            <person name="Babar A."/>
            <person name="Rosenke K."/>
        </authorList>
    </citation>
    <scope>NUCLEOTIDE SEQUENCE</scope>
    <source>
        <strain evidence="2">Nono1</strain>
    </source>
</reference>
<proteinExistence type="predicted"/>
<sequence length="289" mass="32680">MTETTFTVESESQAKLLTVHGFLELLVRWADKNLDTIAKYWAMPGEGWEDSLRTALAAYAQDDIQTAWMDLGDPSKRAVYTTKAPKPKMADFVLNGTVAKYYDNEVIVEIKTQSLGRIKDFRNDFEKDVAKLDEVDEQHADCVRLAVGVFFTSDWTQSKNAKAANEPVENAKVSESFTEWLDTYDRVYFSDTYQPITRKAGTQTPLQLARAGTIHVTKGGENIQRPKGAKELRPEDVHELGIVYQILPSKNEVERAKTAAMENDANDSSSSDSVFEKRPKRRRVETNNK</sequence>
<protein>
    <submittedName>
        <fullName evidence="2">Uncharacterized protein</fullName>
    </submittedName>
</protein>
<dbReference type="EMBL" id="LT559118">
    <property type="protein sequence ID" value="SBO97557.1"/>
    <property type="molecule type" value="Genomic_DNA"/>
</dbReference>
<accession>A0A1M4EF17</accession>
<feature type="region of interest" description="Disordered" evidence="1">
    <location>
        <begin position="255"/>
        <end position="289"/>
    </location>
</feature>
<dbReference type="RefSeq" id="WP_225266315.1">
    <property type="nucleotide sequence ID" value="NZ_CP084058.1"/>
</dbReference>
<name>A0A1M4EF17_9ACTN</name>